<comment type="caution">
    <text evidence="2">The sequence shown here is derived from an EMBL/GenBank/DDBJ whole genome shotgun (WGS) entry which is preliminary data.</text>
</comment>
<sequence>MPTPREAHNEGARQPEKSTDLAMLQEEHGSARCNSEGQKLAARSGRRGPGRAGGAELCHLKTAVGARSGCEAAWRAAGIVAARVCLFNSISGPPAPGKEIH</sequence>
<accession>A0AAV7M7J9</accession>
<organism evidence="2 3">
    <name type="scientific">Pleurodeles waltl</name>
    <name type="common">Iberian ribbed newt</name>
    <dbReference type="NCBI Taxonomy" id="8319"/>
    <lineage>
        <taxon>Eukaryota</taxon>
        <taxon>Metazoa</taxon>
        <taxon>Chordata</taxon>
        <taxon>Craniata</taxon>
        <taxon>Vertebrata</taxon>
        <taxon>Euteleostomi</taxon>
        <taxon>Amphibia</taxon>
        <taxon>Batrachia</taxon>
        <taxon>Caudata</taxon>
        <taxon>Salamandroidea</taxon>
        <taxon>Salamandridae</taxon>
        <taxon>Pleurodelinae</taxon>
        <taxon>Pleurodeles</taxon>
    </lineage>
</organism>
<evidence type="ECO:0000313" key="3">
    <source>
        <dbReference type="Proteomes" id="UP001066276"/>
    </source>
</evidence>
<feature type="region of interest" description="Disordered" evidence="1">
    <location>
        <begin position="28"/>
        <end position="53"/>
    </location>
</feature>
<proteinExistence type="predicted"/>
<name>A0AAV7M7J9_PLEWA</name>
<dbReference type="EMBL" id="JANPWB010000014">
    <property type="protein sequence ID" value="KAJ1099771.1"/>
    <property type="molecule type" value="Genomic_DNA"/>
</dbReference>
<gene>
    <name evidence="2" type="ORF">NDU88_004867</name>
</gene>
<keyword evidence="3" id="KW-1185">Reference proteome</keyword>
<protein>
    <submittedName>
        <fullName evidence="2">Uncharacterized protein</fullName>
    </submittedName>
</protein>
<dbReference type="AlphaFoldDB" id="A0AAV7M7J9"/>
<evidence type="ECO:0000256" key="1">
    <source>
        <dbReference type="SAM" id="MobiDB-lite"/>
    </source>
</evidence>
<evidence type="ECO:0000313" key="2">
    <source>
        <dbReference type="EMBL" id="KAJ1099771.1"/>
    </source>
</evidence>
<dbReference type="Proteomes" id="UP001066276">
    <property type="component" value="Chromosome 10"/>
</dbReference>
<reference evidence="2" key="1">
    <citation type="journal article" date="2022" name="bioRxiv">
        <title>Sequencing and chromosome-scale assembly of the giantPleurodeles waltlgenome.</title>
        <authorList>
            <person name="Brown T."/>
            <person name="Elewa A."/>
            <person name="Iarovenko S."/>
            <person name="Subramanian E."/>
            <person name="Araus A.J."/>
            <person name="Petzold A."/>
            <person name="Susuki M."/>
            <person name="Suzuki K.-i.T."/>
            <person name="Hayashi T."/>
            <person name="Toyoda A."/>
            <person name="Oliveira C."/>
            <person name="Osipova E."/>
            <person name="Leigh N.D."/>
            <person name="Simon A."/>
            <person name="Yun M.H."/>
        </authorList>
    </citation>
    <scope>NUCLEOTIDE SEQUENCE</scope>
    <source>
        <strain evidence="2">20211129_DDA</strain>
        <tissue evidence="2">Liver</tissue>
    </source>
</reference>